<dbReference type="KEGG" id="pcm:AY601_3462"/>
<name>A0A127VGG6_9SPHI</name>
<evidence type="ECO:0000313" key="2">
    <source>
        <dbReference type="Proteomes" id="UP000071561"/>
    </source>
</evidence>
<accession>A0A127VGG6</accession>
<sequence length="402" mass="45859">MMNQEDIFKKIGQILNELNDQYQYLAQNPRELNELELELFLANASFLSDHVHIIKKINSGTAPRILSGAAEIKKEVPAEDFSSTHEILPARPRLDDDIFKLDNEPSNFEFILNEKPSTDKFEFEEKSVDAIFDRPLSKEEELIIAQKQKLREMDSLGIQLPEDDEVGPEPFLVSEPFLAPEVEEVEAEPVFHQEVKEEEVVQAAAEIVPKPEPEPEEEIIPVKEPVKEEPVPVIEPVKEEPVPIIEHIKEEVIEEPVSVDKPEPVKEPIFTFETKPVQEELFSPVQNQAAIEPEKPIAKPTLNDILSGNTSARNINSGSSRVQIKDLKQAISLNDKMRYIKDLFNGYNLAYAEAIDLVNKMPDFKSADEFLQSSYAVKNNWASKQETVDQFYELLNQRFTVK</sequence>
<protein>
    <submittedName>
        <fullName evidence="1">Uncharacterized protein</fullName>
    </submittedName>
</protein>
<dbReference type="RefSeq" id="WP_157287983.1">
    <property type="nucleotide sequence ID" value="NZ_CP014504.1"/>
</dbReference>
<dbReference type="Proteomes" id="UP000071561">
    <property type="component" value="Chromosome"/>
</dbReference>
<proteinExistence type="predicted"/>
<dbReference type="EMBL" id="CP014504">
    <property type="protein sequence ID" value="AMQ00328.1"/>
    <property type="molecule type" value="Genomic_DNA"/>
</dbReference>
<gene>
    <name evidence="1" type="ORF">AY601_3462</name>
</gene>
<dbReference type="OrthoDB" id="1100725at2"/>
<dbReference type="PATRIC" id="fig|188932.3.peg.3601"/>
<reference evidence="1 2" key="1">
    <citation type="submission" date="2016-03" db="EMBL/GenBank/DDBJ databases">
        <title>Complete genome sequence of Pedobacter cryoconitis PAMC 27485.</title>
        <authorList>
            <person name="Lee J."/>
            <person name="Kim O.-S."/>
        </authorList>
    </citation>
    <scope>NUCLEOTIDE SEQUENCE [LARGE SCALE GENOMIC DNA]</scope>
    <source>
        <strain evidence="1 2">PAMC 27485</strain>
    </source>
</reference>
<organism evidence="1 2">
    <name type="scientific">Pedobacter cryoconitis</name>
    <dbReference type="NCBI Taxonomy" id="188932"/>
    <lineage>
        <taxon>Bacteria</taxon>
        <taxon>Pseudomonadati</taxon>
        <taxon>Bacteroidota</taxon>
        <taxon>Sphingobacteriia</taxon>
        <taxon>Sphingobacteriales</taxon>
        <taxon>Sphingobacteriaceae</taxon>
        <taxon>Pedobacter</taxon>
    </lineage>
</organism>
<keyword evidence="2" id="KW-1185">Reference proteome</keyword>
<evidence type="ECO:0000313" key="1">
    <source>
        <dbReference type="EMBL" id="AMQ00328.1"/>
    </source>
</evidence>
<dbReference type="AlphaFoldDB" id="A0A127VGG6"/>